<feature type="chain" id="PRO_5045644403" evidence="1">
    <location>
        <begin position="18"/>
        <end position="134"/>
    </location>
</feature>
<reference evidence="3" key="1">
    <citation type="submission" date="2024-05" db="EMBL/GenBank/DDBJ databases">
        <title>WGS of Aeromonas isolates.</title>
        <authorList>
            <person name="Lee H."/>
        </authorList>
    </citation>
    <scope>NUCLEOTIDE SEQUENCE</scope>
    <source>
        <strain evidence="3">SU58-3</strain>
    </source>
</reference>
<proteinExistence type="predicted"/>
<evidence type="ECO:0000259" key="2">
    <source>
        <dbReference type="Pfam" id="PF07007"/>
    </source>
</evidence>
<evidence type="ECO:0000313" key="3">
    <source>
        <dbReference type="EMBL" id="MDM5073061.1"/>
    </source>
</evidence>
<dbReference type="EMBL" id="JAOPLL010000008">
    <property type="protein sequence ID" value="MDM5073061.1"/>
    <property type="molecule type" value="Genomic_DNA"/>
</dbReference>
<dbReference type="RefSeq" id="WP_290019109.1">
    <property type="nucleotide sequence ID" value="NZ_CAXIQV010000011.1"/>
</dbReference>
<dbReference type="PANTHER" id="PTHR39176:SF1">
    <property type="entry name" value="PERIPLASMIC PROTEIN"/>
    <property type="match status" value="1"/>
</dbReference>
<dbReference type="Gene3D" id="1.20.1270.180">
    <property type="match status" value="1"/>
</dbReference>
<dbReference type="InterPro" id="IPR009739">
    <property type="entry name" value="LprI-like_N"/>
</dbReference>
<dbReference type="Proteomes" id="UP001168107">
    <property type="component" value="Unassembled WGS sequence"/>
</dbReference>
<evidence type="ECO:0000313" key="4">
    <source>
        <dbReference type="Proteomes" id="UP001168107"/>
    </source>
</evidence>
<name>A0ABT7Q156_9GAMM</name>
<accession>A0ABT7Q156</accession>
<protein>
    <submittedName>
        <fullName evidence="3">DUF1311 domain-containing protein</fullName>
    </submittedName>
</protein>
<dbReference type="PANTHER" id="PTHR39176">
    <property type="entry name" value="PERIPLASMIC PROTEIN-RELATED"/>
    <property type="match status" value="1"/>
</dbReference>
<keyword evidence="1" id="KW-0732">Signal</keyword>
<gene>
    <name evidence="3" type="ORF">OB935_14590</name>
</gene>
<keyword evidence="4" id="KW-1185">Reference proteome</keyword>
<organism evidence="3 4">
    <name type="scientific">Aeromonas bestiarum</name>
    <dbReference type="NCBI Taxonomy" id="105751"/>
    <lineage>
        <taxon>Bacteria</taxon>
        <taxon>Pseudomonadati</taxon>
        <taxon>Pseudomonadota</taxon>
        <taxon>Gammaproteobacteria</taxon>
        <taxon>Aeromonadales</taxon>
        <taxon>Aeromonadaceae</taxon>
        <taxon>Aeromonas</taxon>
    </lineage>
</organism>
<feature type="domain" description="Lysozyme inhibitor LprI-like N-terminal" evidence="2">
    <location>
        <begin position="30"/>
        <end position="121"/>
    </location>
</feature>
<sequence>MKRLSFALFFISLNVFSNTDSNCDISAPATNLAACYESKLKQADTELNKTFNNLKSTLSSSGYDKPSKEKYWSQLVQSQRYWINLKDAQCNARGAFFEGSSIAQLIEIKKCLMNVTKERVFFLNNEIQFIHDLP</sequence>
<evidence type="ECO:0000256" key="1">
    <source>
        <dbReference type="SAM" id="SignalP"/>
    </source>
</evidence>
<feature type="signal peptide" evidence="1">
    <location>
        <begin position="1"/>
        <end position="17"/>
    </location>
</feature>
<comment type="caution">
    <text evidence="3">The sequence shown here is derived from an EMBL/GenBank/DDBJ whole genome shotgun (WGS) entry which is preliminary data.</text>
</comment>
<dbReference type="Pfam" id="PF07007">
    <property type="entry name" value="LprI"/>
    <property type="match status" value="1"/>
</dbReference>